<gene>
    <name evidence="2" type="ORF">E0485_18890</name>
</gene>
<dbReference type="RefSeq" id="WP_132419632.1">
    <property type="nucleotide sequence ID" value="NZ_SKFG01000023.1"/>
</dbReference>
<dbReference type="Proteomes" id="UP000295418">
    <property type="component" value="Unassembled WGS sequence"/>
</dbReference>
<comment type="caution">
    <text evidence="2">The sequence shown here is derived from an EMBL/GenBank/DDBJ whole genome shotgun (WGS) entry which is preliminary data.</text>
</comment>
<dbReference type="AlphaFoldDB" id="A0A4R4E7H3"/>
<evidence type="ECO:0000256" key="1">
    <source>
        <dbReference type="SAM" id="Phobius"/>
    </source>
</evidence>
<keyword evidence="1" id="KW-0472">Membrane</keyword>
<organism evidence="2 3">
    <name type="scientific">Paenibacillus albiflavus</name>
    <dbReference type="NCBI Taxonomy" id="2545760"/>
    <lineage>
        <taxon>Bacteria</taxon>
        <taxon>Bacillati</taxon>
        <taxon>Bacillota</taxon>
        <taxon>Bacilli</taxon>
        <taxon>Bacillales</taxon>
        <taxon>Paenibacillaceae</taxon>
        <taxon>Paenibacillus</taxon>
    </lineage>
</organism>
<name>A0A4R4E7H3_9BACL</name>
<accession>A0A4R4E7H3</accession>
<proteinExistence type="predicted"/>
<reference evidence="2 3" key="1">
    <citation type="submission" date="2019-03" db="EMBL/GenBank/DDBJ databases">
        <authorList>
            <person name="Kim M.K.M."/>
        </authorList>
    </citation>
    <scope>NUCLEOTIDE SEQUENCE [LARGE SCALE GENOMIC DNA]</scope>
    <source>
        <strain evidence="2 3">18JY21-1</strain>
    </source>
</reference>
<feature type="transmembrane region" description="Helical" evidence="1">
    <location>
        <begin position="189"/>
        <end position="213"/>
    </location>
</feature>
<keyword evidence="1" id="KW-1133">Transmembrane helix</keyword>
<keyword evidence="3" id="KW-1185">Reference proteome</keyword>
<evidence type="ECO:0000313" key="2">
    <source>
        <dbReference type="EMBL" id="TCZ75057.1"/>
    </source>
</evidence>
<feature type="transmembrane region" description="Helical" evidence="1">
    <location>
        <begin position="85"/>
        <end position="107"/>
    </location>
</feature>
<protein>
    <submittedName>
        <fullName evidence="2">Uncharacterized protein</fullName>
    </submittedName>
</protein>
<dbReference type="EMBL" id="SKFG01000023">
    <property type="protein sequence ID" value="TCZ75057.1"/>
    <property type="molecule type" value="Genomic_DNA"/>
</dbReference>
<sequence length="215" mass="24613">MKKLTKELLTDEDYRTVKQETLPNGIFISTIRLGLDTSWSRQKCHYAPAAGKAHSKKPKLIRWTMETLRSWYENLRRWFENLSGATKFILVLCILFTVTNITLSVSLSQKLNEALNTINSSSLFSAEKREALSMVGLTHLLDEAKNAITRLMSIGFTLIGFYLSYFIGKFFGFFKSLVEMLGDIKDDGWGYFFVLIYNGLSIIFDIQTLFSLITV</sequence>
<keyword evidence="1" id="KW-0812">Transmembrane</keyword>
<evidence type="ECO:0000313" key="3">
    <source>
        <dbReference type="Proteomes" id="UP000295418"/>
    </source>
</evidence>
<feature type="transmembrane region" description="Helical" evidence="1">
    <location>
        <begin position="147"/>
        <end position="168"/>
    </location>
</feature>